<dbReference type="PANTHER" id="PTHR13696">
    <property type="entry name" value="P-LOOP CONTAINING NUCLEOSIDE TRIPHOSPHATE HYDROLASE"/>
    <property type="match status" value="1"/>
</dbReference>
<evidence type="ECO:0000313" key="2">
    <source>
        <dbReference type="EMBL" id="MBP3984022.1"/>
    </source>
</evidence>
<dbReference type="Gene3D" id="3.40.50.300">
    <property type="entry name" value="P-loop containing nucleotide triphosphate hydrolases"/>
    <property type="match status" value="1"/>
</dbReference>
<evidence type="ECO:0000313" key="3">
    <source>
        <dbReference type="Proteomes" id="UP000673447"/>
    </source>
</evidence>
<dbReference type="Proteomes" id="UP000673447">
    <property type="component" value="Unassembled WGS sequence"/>
</dbReference>
<dbReference type="PIRSF" id="PIRSF009320">
    <property type="entry name" value="Nuc_binding_HP_1000"/>
    <property type="match status" value="1"/>
</dbReference>
<organism evidence="2 3">
    <name type="scientific">Pseudoxanthomonas helianthi</name>
    <dbReference type="NCBI Taxonomy" id="1453541"/>
    <lineage>
        <taxon>Bacteria</taxon>
        <taxon>Pseudomonadati</taxon>
        <taxon>Pseudomonadota</taxon>
        <taxon>Gammaproteobacteria</taxon>
        <taxon>Lysobacterales</taxon>
        <taxon>Lysobacteraceae</taxon>
        <taxon>Pseudoxanthomonas</taxon>
    </lineage>
</organism>
<dbReference type="CDD" id="cd02042">
    <property type="entry name" value="ParAB_family"/>
    <property type="match status" value="1"/>
</dbReference>
<dbReference type="InterPro" id="IPR027417">
    <property type="entry name" value="P-loop_NTPase"/>
</dbReference>
<feature type="domain" description="CobQ/CobB/MinD/ParA nucleotide binding" evidence="1">
    <location>
        <begin position="4"/>
        <end position="176"/>
    </location>
</feature>
<evidence type="ECO:0000259" key="1">
    <source>
        <dbReference type="Pfam" id="PF01656"/>
    </source>
</evidence>
<dbReference type="AlphaFoldDB" id="A0A940X2N9"/>
<gene>
    <name evidence="2" type="ORF">J5837_06235</name>
</gene>
<dbReference type="InterPro" id="IPR050678">
    <property type="entry name" value="DNA_Partitioning_ATPase"/>
</dbReference>
<dbReference type="RefSeq" id="WP_210535823.1">
    <property type="nucleotide sequence ID" value="NZ_JAGKTC010000001.1"/>
</dbReference>
<reference evidence="2" key="1">
    <citation type="journal article" date="2016" name="Int. J. Syst. Evol. Microbiol.">
        <title>Pseudoxanthomonas helianthi sp. nov., isolated from roots of Jerusalem artichoke (Helianthus tuberosus).</title>
        <authorList>
            <person name="Kittiwongwattana C."/>
            <person name="Thawai C."/>
        </authorList>
    </citation>
    <scope>NUCLEOTIDE SEQUENCE</scope>
    <source>
        <strain evidence="2">110414</strain>
    </source>
</reference>
<keyword evidence="3" id="KW-1185">Reference proteome</keyword>
<dbReference type="EMBL" id="JAGKTC010000001">
    <property type="protein sequence ID" value="MBP3984022.1"/>
    <property type="molecule type" value="Genomic_DNA"/>
</dbReference>
<comment type="caution">
    <text evidence="2">The sequence shown here is derived from an EMBL/GenBank/DDBJ whole genome shotgun (WGS) entry which is preliminary data.</text>
</comment>
<name>A0A940X2N9_9GAMM</name>
<dbReference type="Pfam" id="PF01656">
    <property type="entry name" value="CbiA"/>
    <property type="match status" value="1"/>
</dbReference>
<proteinExistence type="predicted"/>
<dbReference type="SUPFAM" id="SSF52540">
    <property type="entry name" value="P-loop containing nucleoside triphosphate hydrolases"/>
    <property type="match status" value="1"/>
</dbReference>
<dbReference type="InterPro" id="IPR002586">
    <property type="entry name" value="CobQ/CobB/MinD/ParA_Nub-bd_dom"/>
</dbReference>
<dbReference type="PANTHER" id="PTHR13696:SF96">
    <property type="entry name" value="COBQ_COBB_MIND_PARA NUCLEOTIDE BINDING DOMAIN-CONTAINING PROTEIN"/>
    <property type="match status" value="1"/>
</dbReference>
<accession>A0A940X2N9</accession>
<sequence>MKTILVASSKGGAGKTTLASNLAAHFALDGKRTVLVDADPQGSSMHWAQRRAELESAVLPIDASGAKKRGWRDAVPADAERVVIDVPAGAMADDLAPFIEHADAIVVPVIPSGIDIEATVGFLNTLAKVPRIHKRKLPVGLVVNRSKPWTNASQQAVEMLKTWPYPVVAQLRDTQAYVVLAGLGRSLFDYRSAQVRDHQSDWDPLLRWVKKA</sequence>
<reference evidence="2" key="2">
    <citation type="submission" date="2021-03" db="EMBL/GenBank/DDBJ databases">
        <authorList>
            <person name="Cao W."/>
        </authorList>
    </citation>
    <scope>NUCLEOTIDE SEQUENCE</scope>
    <source>
        <strain evidence="2">110414</strain>
    </source>
</reference>
<protein>
    <submittedName>
        <fullName evidence="2">ParA family protein</fullName>
    </submittedName>
</protein>